<keyword evidence="4" id="KW-1185">Reference proteome</keyword>
<evidence type="ECO:0000256" key="1">
    <source>
        <dbReference type="SAM" id="MobiDB-lite"/>
    </source>
</evidence>
<keyword evidence="2" id="KW-1133">Transmembrane helix</keyword>
<feature type="transmembrane region" description="Helical" evidence="2">
    <location>
        <begin position="176"/>
        <end position="195"/>
    </location>
</feature>
<feature type="region of interest" description="Disordered" evidence="1">
    <location>
        <begin position="1"/>
        <end position="65"/>
    </location>
</feature>
<dbReference type="Proteomes" id="UP001595990">
    <property type="component" value="Unassembled WGS sequence"/>
</dbReference>
<comment type="caution">
    <text evidence="3">The sequence shown here is derived from an EMBL/GenBank/DDBJ whole genome shotgun (WGS) entry which is preliminary data.</text>
</comment>
<evidence type="ECO:0008006" key="5">
    <source>
        <dbReference type="Google" id="ProtNLM"/>
    </source>
</evidence>
<proteinExistence type="predicted"/>
<keyword evidence="2" id="KW-0812">Transmembrane</keyword>
<accession>A0ABV9BKZ1</accession>
<feature type="transmembrane region" description="Helical" evidence="2">
    <location>
        <begin position="125"/>
        <end position="145"/>
    </location>
</feature>
<organism evidence="3 4">
    <name type="scientific">Streptomyces ehimensis</name>
    <dbReference type="NCBI Taxonomy" id="68195"/>
    <lineage>
        <taxon>Bacteria</taxon>
        <taxon>Bacillati</taxon>
        <taxon>Actinomycetota</taxon>
        <taxon>Actinomycetes</taxon>
        <taxon>Kitasatosporales</taxon>
        <taxon>Streptomycetaceae</taxon>
        <taxon>Streptomyces</taxon>
    </lineage>
</organism>
<feature type="compositionally biased region" description="Low complexity" evidence="1">
    <location>
        <begin position="31"/>
        <end position="65"/>
    </location>
</feature>
<name>A0ABV9BKZ1_9ACTN</name>
<dbReference type="RefSeq" id="WP_358217974.1">
    <property type="nucleotide sequence ID" value="NZ_JBHSFS010000007.1"/>
</dbReference>
<sequence>MSAPVRAKTAPLESAVNDSGDFVATPPQQQPFPAQQPDRGQQPAQPQPGWGQPGFQPQQPQQGFQGHPAQAYCRLCGGFPAADVTVRGHQGILIMMRFLSLNGPFCRNCGTAVLRDMTGKTLLQGWWSPLSLVIITPFTLLWNLFVRARLNKLEPPVPGQPGPQLDPGLPLRKRPAVWGLLIPVIWVLFMVFQYARGS</sequence>
<evidence type="ECO:0000256" key="2">
    <source>
        <dbReference type="SAM" id="Phobius"/>
    </source>
</evidence>
<reference evidence="4" key="1">
    <citation type="journal article" date="2019" name="Int. J. Syst. Evol. Microbiol.">
        <title>The Global Catalogue of Microorganisms (GCM) 10K type strain sequencing project: providing services to taxonomists for standard genome sequencing and annotation.</title>
        <authorList>
            <consortium name="The Broad Institute Genomics Platform"/>
            <consortium name="The Broad Institute Genome Sequencing Center for Infectious Disease"/>
            <person name="Wu L."/>
            <person name="Ma J."/>
        </authorList>
    </citation>
    <scope>NUCLEOTIDE SEQUENCE [LARGE SCALE GENOMIC DNA]</scope>
    <source>
        <strain evidence="4">CECT 8064</strain>
    </source>
</reference>
<gene>
    <name evidence="3" type="ORF">ACFPEN_16690</name>
</gene>
<evidence type="ECO:0000313" key="4">
    <source>
        <dbReference type="Proteomes" id="UP001595990"/>
    </source>
</evidence>
<evidence type="ECO:0000313" key="3">
    <source>
        <dbReference type="EMBL" id="MFC4514576.1"/>
    </source>
</evidence>
<dbReference type="EMBL" id="JBHSFS010000007">
    <property type="protein sequence ID" value="MFC4514576.1"/>
    <property type="molecule type" value="Genomic_DNA"/>
</dbReference>
<protein>
    <recommendedName>
        <fullName evidence="5">Toxin-antitoxin system, toxin component</fullName>
    </recommendedName>
</protein>
<keyword evidence="2" id="KW-0472">Membrane</keyword>